<dbReference type="InterPro" id="IPR001387">
    <property type="entry name" value="Cro/C1-type_HTH"/>
</dbReference>
<gene>
    <name evidence="4" type="ORF">C5L30_000583</name>
</gene>
<feature type="transmembrane region" description="Helical" evidence="2">
    <location>
        <begin position="80"/>
        <end position="99"/>
    </location>
</feature>
<evidence type="ECO:0000256" key="2">
    <source>
        <dbReference type="SAM" id="Phobius"/>
    </source>
</evidence>
<organism evidence="4 5">
    <name type="scientific">Companilactobacillus farciminis</name>
    <dbReference type="NCBI Taxonomy" id="1612"/>
    <lineage>
        <taxon>Bacteria</taxon>
        <taxon>Bacillati</taxon>
        <taxon>Bacillota</taxon>
        <taxon>Bacilli</taxon>
        <taxon>Lactobacillales</taxon>
        <taxon>Lactobacillaceae</taxon>
        <taxon>Companilactobacillus</taxon>
    </lineage>
</organism>
<proteinExistence type="predicted"/>
<dbReference type="SMART" id="SM00530">
    <property type="entry name" value="HTH_XRE"/>
    <property type="match status" value="1"/>
</dbReference>
<dbReference type="PANTHER" id="PTHR46558:SF15">
    <property type="entry name" value="HELIX-TURN-HELIX DOMAIN PROTEIN"/>
    <property type="match status" value="1"/>
</dbReference>
<dbReference type="EMBL" id="PUFN01000030">
    <property type="protein sequence ID" value="TDG69375.1"/>
    <property type="molecule type" value="Genomic_DNA"/>
</dbReference>
<dbReference type="SUPFAM" id="SSF47413">
    <property type="entry name" value="lambda repressor-like DNA-binding domains"/>
    <property type="match status" value="1"/>
</dbReference>
<accession>A0A4V3A2L2</accession>
<feature type="domain" description="HTH cro/C1-type" evidence="3">
    <location>
        <begin position="7"/>
        <end position="61"/>
    </location>
</feature>
<dbReference type="PROSITE" id="PS50943">
    <property type="entry name" value="HTH_CROC1"/>
    <property type="match status" value="1"/>
</dbReference>
<keyword evidence="1" id="KW-0238">DNA-binding</keyword>
<dbReference type="PANTHER" id="PTHR46558">
    <property type="entry name" value="TRACRIPTIONAL REGULATORY PROTEIN-RELATED-RELATED"/>
    <property type="match status" value="1"/>
</dbReference>
<dbReference type="AlphaFoldDB" id="A0A4V3A2L2"/>
<feature type="transmembrane region" description="Helical" evidence="2">
    <location>
        <begin position="105"/>
        <end position="125"/>
    </location>
</feature>
<dbReference type="CDD" id="cd00093">
    <property type="entry name" value="HTH_XRE"/>
    <property type="match status" value="1"/>
</dbReference>
<protein>
    <recommendedName>
        <fullName evidence="3">HTH cro/C1-type domain-containing protein</fullName>
    </recommendedName>
</protein>
<dbReference type="GO" id="GO:0003677">
    <property type="term" value="F:DNA binding"/>
    <property type="evidence" value="ECO:0007669"/>
    <property type="project" value="UniProtKB-KW"/>
</dbReference>
<dbReference type="Pfam" id="PF01381">
    <property type="entry name" value="HTH_3"/>
    <property type="match status" value="1"/>
</dbReference>
<dbReference type="Proteomes" id="UP000295257">
    <property type="component" value="Unassembled WGS sequence"/>
</dbReference>
<keyword evidence="2" id="KW-0472">Membrane</keyword>
<keyword evidence="5" id="KW-1185">Reference proteome</keyword>
<dbReference type="Gene3D" id="1.10.260.40">
    <property type="entry name" value="lambda repressor-like DNA-binding domains"/>
    <property type="match status" value="1"/>
</dbReference>
<evidence type="ECO:0000313" key="5">
    <source>
        <dbReference type="Proteomes" id="UP000295257"/>
    </source>
</evidence>
<reference evidence="4 5" key="1">
    <citation type="journal article" date="2019" name="Appl. Microbiol. Biotechnol.">
        <title>Uncovering carbohydrate metabolism through a genotype-phenotype association study of 56 lactic acid bacteria genomes.</title>
        <authorList>
            <person name="Buron-Moles G."/>
            <person name="Chailyan A."/>
            <person name="Dolejs I."/>
            <person name="Forster J."/>
            <person name="Miks M.H."/>
        </authorList>
    </citation>
    <scope>NUCLEOTIDE SEQUENCE [LARGE SCALE GENOMIC DNA]</scope>
    <source>
        <strain evidence="4 5">ATCC 29644</strain>
    </source>
</reference>
<keyword evidence="2" id="KW-1133">Transmembrane helix</keyword>
<keyword evidence="2" id="KW-0812">Transmembrane</keyword>
<evidence type="ECO:0000313" key="4">
    <source>
        <dbReference type="EMBL" id="TDG69375.1"/>
    </source>
</evidence>
<sequence length="191" mass="22049">MKLCMQIKKYRKQKNFSQEELAEKVYVSRQTISNWENDRSYPTLESLLILSALFDISLDTLVKGDIDIMKRELSKHDMNLWTRVMLLFLFLGIVVGIPATYIFSYGGLIVAATLLIISLVAAFKVDSIKKDNDLKTYQEILAFDEGRELSSGFKEENRQGYWKMELLLIFGSIIITLILSGIVLLIMRIFY</sequence>
<name>A0A4V3A2L2_9LACO</name>
<evidence type="ECO:0000259" key="3">
    <source>
        <dbReference type="PROSITE" id="PS50943"/>
    </source>
</evidence>
<evidence type="ECO:0000256" key="1">
    <source>
        <dbReference type="ARBA" id="ARBA00023125"/>
    </source>
</evidence>
<feature type="transmembrane region" description="Helical" evidence="2">
    <location>
        <begin position="166"/>
        <end position="190"/>
    </location>
</feature>
<comment type="caution">
    <text evidence="4">The sequence shown here is derived from an EMBL/GenBank/DDBJ whole genome shotgun (WGS) entry which is preliminary data.</text>
</comment>
<dbReference type="InterPro" id="IPR010982">
    <property type="entry name" value="Lambda_DNA-bd_dom_sf"/>
</dbReference>